<dbReference type="RefSeq" id="WP_113915900.1">
    <property type="nucleotide sequence ID" value="NZ_QNSE01000004.1"/>
</dbReference>
<evidence type="ECO:0000256" key="1">
    <source>
        <dbReference type="SAM" id="Coils"/>
    </source>
</evidence>
<name>A0A366JB69_9GAMM</name>
<dbReference type="AlphaFoldDB" id="A0A366JB69"/>
<evidence type="ECO:0000313" key="3">
    <source>
        <dbReference type="Proteomes" id="UP000252792"/>
    </source>
</evidence>
<keyword evidence="1" id="KW-0175">Coiled coil</keyword>
<feature type="coiled-coil region" evidence="1">
    <location>
        <begin position="240"/>
        <end position="295"/>
    </location>
</feature>
<gene>
    <name evidence="2" type="ORF">DFP80_104154</name>
</gene>
<evidence type="ECO:0008006" key="4">
    <source>
        <dbReference type="Google" id="ProtNLM"/>
    </source>
</evidence>
<dbReference type="Proteomes" id="UP000252792">
    <property type="component" value="Unassembled WGS sequence"/>
</dbReference>
<dbReference type="Gene3D" id="3.30.930.30">
    <property type="match status" value="1"/>
</dbReference>
<dbReference type="CDD" id="cd17242">
    <property type="entry name" value="MobM_relaxase"/>
    <property type="match status" value="1"/>
</dbReference>
<sequence>MEGYQFIHVEAYSRVSSKNNKRQSARNVINEAIRAPEASSHISNIKPPILVFGQSPEKTLELSESQAVIAKDSIGRKLRKDGLVMVAGVASYPARTDEISFENENLQHWLKLTIEFLSKKYGEQLKSVVVHSDEPFWHCHFYLVPKLDVNNSLDIGLVHDGIAARNTVSSQSAKIKLRAYSDAMRAFQDAYYTNVGIPCGLTRDGPRRRRLTRKEWKVEQEASKRLANTLNRSDSIKQKIKFISSELDKKRIRLEKYEKKLVFLLKKIGISDQFIEKITKKLNDSDNNNNKMERAI</sequence>
<keyword evidence="3" id="KW-1185">Reference proteome</keyword>
<proteinExistence type="predicted"/>
<protein>
    <recommendedName>
        <fullName evidence="4">Plasmid recombination enzyme</fullName>
    </recommendedName>
</protein>
<dbReference type="EMBL" id="QNSE01000004">
    <property type="protein sequence ID" value="RBP84251.1"/>
    <property type="molecule type" value="Genomic_DNA"/>
</dbReference>
<accession>A0A366JB69</accession>
<evidence type="ECO:0000313" key="2">
    <source>
        <dbReference type="EMBL" id="RBP84251.1"/>
    </source>
</evidence>
<organism evidence="2 3">
    <name type="scientific">Marinomonas rhizomae</name>
    <dbReference type="NCBI Taxonomy" id="491948"/>
    <lineage>
        <taxon>Bacteria</taxon>
        <taxon>Pseudomonadati</taxon>
        <taxon>Pseudomonadota</taxon>
        <taxon>Gammaproteobacteria</taxon>
        <taxon>Oceanospirillales</taxon>
        <taxon>Oceanospirillaceae</taxon>
        <taxon>Marinomonas</taxon>
    </lineage>
</organism>
<dbReference type="OrthoDB" id="6655189at2"/>
<reference evidence="2 3" key="1">
    <citation type="submission" date="2018-06" db="EMBL/GenBank/DDBJ databases">
        <title>Genomic Encyclopedia of Type Strains, Phase III (KMG-III): the genomes of soil and plant-associated and newly described type strains.</title>
        <authorList>
            <person name="Whitman W."/>
        </authorList>
    </citation>
    <scope>NUCLEOTIDE SEQUENCE [LARGE SCALE GENOMIC DNA]</scope>
    <source>
        <strain evidence="2 3">CECT 7377</strain>
    </source>
</reference>
<comment type="caution">
    <text evidence="2">The sequence shown here is derived from an EMBL/GenBank/DDBJ whole genome shotgun (WGS) entry which is preliminary data.</text>
</comment>